<name>A0A1N7DD78_9EURY</name>
<evidence type="ECO:0000313" key="2">
    <source>
        <dbReference type="Proteomes" id="UP000186914"/>
    </source>
</evidence>
<accession>A0A1N7DD78</accession>
<dbReference type="Proteomes" id="UP000186914">
    <property type="component" value="Unassembled WGS sequence"/>
</dbReference>
<proteinExistence type="predicted"/>
<organism evidence="1 2">
    <name type="scientific">Haladaptatus litoreus</name>
    <dbReference type="NCBI Taxonomy" id="553468"/>
    <lineage>
        <taxon>Archaea</taxon>
        <taxon>Methanobacteriati</taxon>
        <taxon>Methanobacteriota</taxon>
        <taxon>Stenosarchaea group</taxon>
        <taxon>Halobacteria</taxon>
        <taxon>Halobacteriales</taxon>
        <taxon>Haladaptataceae</taxon>
        <taxon>Haladaptatus</taxon>
    </lineage>
</organism>
<reference evidence="2" key="1">
    <citation type="submission" date="2017-01" db="EMBL/GenBank/DDBJ databases">
        <authorList>
            <person name="Varghese N."/>
            <person name="Submissions S."/>
        </authorList>
    </citation>
    <scope>NUCLEOTIDE SEQUENCE [LARGE SCALE GENOMIC DNA]</scope>
    <source>
        <strain evidence="2">CGMCC 1.7737</strain>
    </source>
</reference>
<evidence type="ECO:0000313" key="1">
    <source>
        <dbReference type="EMBL" id="SIR73761.1"/>
    </source>
</evidence>
<keyword evidence="2" id="KW-1185">Reference proteome</keyword>
<sequence length="46" mass="5570">MLNNTNHREMAEKRRRLKIDDMLPTRQGERLEKIRMTAFAPNGDEW</sequence>
<dbReference type="AlphaFoldDB" id="A0A1N7DD78"/>
<dbReference type="EMBL" id="FTNO01000004">
    <property type="protein sequence ID" value="SIR73761.1"/>
    <property type="molecule type" value="Genomic_DNA"/>
</dbReference>
<protein>
    <submittedName>
        <fullName evidence="1">Uncharacterized protein</fullName>
    </submittedName>
</protein>
<gene>
    <name evidence="1" type="ORF">SAMN05421858_3527</name>
</gene>